<dbReference type="PROSITE" id="PS50931">
    <property type="entry name" value="HTH_LYSR"/>
    <property type="match status" value="1"/>
</dbReference>
<keyword evidence="2" id="KW-0805">Transcription regulation</keyword>
<dbReference type="SUPFAM" id="SSF46785">
    <property type="entry name" value="Winged helix' DNA-binding domain"/>
    <property type="match status" value="1"/>
</dbReference>
<dbReference type="Proteomes" id="UP000077037">
    <property type="component" value="Unassembled WGS sequence"/>
</dbReference>
<organism evidence="6 7">
    <name type="scientific">Bordetella ansorpii</name>
    <dbReference type="NCBI Taxonomy" id="288768"/>
    <lineage>
        <taxon>Bacteria</taxon>
        <taxon>Pseudomonadati</taxon>
        <taxon>Pseudomonadota</taxon>
        <taxon>Betaproteobacteria</taxon>
        <taxon>Burkholderiales</taxon>
        <taxon>Alcaligenaceae</taxon>
        <taxon>Bordetella</taxon>
    </lineage>
</organism>
<name>A0A157QV93_9BORD</name>
<dbReference type="AlphaFoldDB" id="A0A157QV93"/>
<dbReference type="CDD" id="cd08415">
    <property type="entry name" value="PBP2_LysR_opines_like"/>
    <property type="match status" value="1"/>
</dbReference>
<evidence type="ECO:0000256" key="2">
    <source>
        <dbReference type="ARBA" id="ARBA00023015"/>
    </source>
</evidence>
<evidence type="ECO:0000313" key="6">
    <source>
        <dbReference type="EMBL" id="SAI49825.1"/>
    </source>
</evidence>
<dbReference type="InterPro" id="IPR005119">
    <property type="entry name" value="LysR_subst-bd"/>
</dbReference>
<reference evidence="6 7" key="1">
    <citation type="submission" date="2016-03" db="EMBL/GenBank/DDBJ databases">
        <authorList>
            <consortium name="Pathogen Informatics"/>
        </authorList>
    </citation>
    <scope>NUCLEOTIDE SEQUENCE [LARGE SCALE GENOMIC DNA]</scope>
    <source>
        <strain evidence="6 7">NCTC13364</strain>
    </source>
</reference>
<dbReference type="Pfam" id="PF03466">
    <property type="entry name" value="LysR_substrate"/>
    <property type="match status" value="1"/>
</dbReference>
<dbReference type="Pfam" id="PF00126">
    <property type="entry name" value="HTH_1"/>
    <property type="match status" value="1"/>
</dbReference>
<evidence type="ECO:0000259" key="5">
    <source>
        <dbReference type="PROSITE" id="PS50931"/>
    </source>
</evidence>
<dbReference type="PANTHER" id="PTHR30427">
    <property type="entry name" value="TRANSCRIPTIONAL ACTIVATOR PROTEIN LYSR"/>
    <property type="match status" value="1"/>
</dbReference>
<dbReference type="InterPro" id="IPR036388">
    <property type="entry name" value="WH-like_DNA-bd_sf"/>
</dbReference>
<dbReference type="InterPro" id="IPR036390">
    <property type="entry name" value="WH_DNA-bd_sf"/>
</dbReference>
<dbReference type="GO" id="GO:0009089">
    <property type="term" value="P:lysine biosynthetic process via diaminopimelate"/>
    <property type="evidence" value="ECO:0007669"/>
    <property type="project" value="TreeGrafter"/>
</dbReference>
<proteinExistence type="inferred from homology"/>
<accession>A0A157QV93</accession>
<dbReference type="Gene3D" id="1.10.10.10">
    <property type="entry name" value="Winged helix-like DNA-binding domain superfamily/Winged helix DNA-binding domain"/>
    <property type="match status" value="1"/>
</dbReference>
<dbReference type="InterPro" id="IPR037424">
    <property type="entry name" value="NocR_PBP2"/>
</dbReference>
<evidence type="ECO:0000256" key="1">
    <source>
        <dbReference type="ARBA" id="ARBA00009437"/>
    </source>
</evidence>
<gene>
    <name evidence="6" type="primary">cynR_10</name>
    <name evidence="6" type="ORF">SAMEA1982600_04092</name>
</gene>
<dbReference type="Gene3D" id="3.40.190.290">
    <property type="match status" value="1"/>
</dbReference>
<dbReference type="PANTHER" id="PTHR30427:SF1">
    <property type="entry name" value="TRANSCRIPTIONAL ACTIVATOR PROTEIN LYSR"/>
    <property type="match status" value="1"/>
</dbReference>
<protein>
    <submittedName>
        <fullName evidence="6">LysR family transcriptional regulator</fullName>
    </submittedName>
</protein>
<sequence>MHLRHIEAFRAVMQAGSMTAAARRVHTSQPQISRLIAQLETLTQFPLFERNGSRLTPTQDGLRFYQEVEKTFSGLAGLETAAAGIRAFSAGRLSVAAMPRLAGGLLARIVARLKQDYPDIMVSIHSGNGGAVREWLASGFCDAGMALLYDDEPGVQIEPVLTMHCMAVLPKGHRLAALPRLRPAHFADEPFVSFPAGTAIRERIDRIFTQAGVERHIVAEAGLGASICALVGMGMGVSLINPLAAREEQNNTGIELRPFAPAVPVVAALLYPPYQQRTRLVDVFSQYASEFMQREMAEFKVRSGRR</sequence>
<dbReference type="EMBL" id="FKBS01000025">
    <property type="protein sequence ID" value="SAI49825.1"/>
    <property type="molecule type" value="Genomic_DNA"/>
</dbReference>
<comment type="similarity">
    <text evidence="1">Belongs to the LysR transcriptional regulatory family.</text>
</comment>
<dbReference type="PRINTS" id="PR00039">
    <property type="entry name" value="HTHLYSR"/>
</dbReference>
<dbReference type="SUPFAM" id="SSF53850">
    <property type="entry name" value="Periplasmic binding protein-like II"/>
    <property type="match status" value="1"/>
</dbReference>
<feature type="domain" description="HTH lysR-type" evidence="5">
    <location>
        <begin position="1"/>
        <end position="58"/>
    </location>
</feature>
<keyword evidence="4" id="KW-0804">Transcription</keyword>
<evidence type="ECO:0000256" key="3">
    <source>
        <dbReference type="ARBA" id="ARBA00023125"/>
    </source>
</evidence>
<keyword evidence="3" id="KW-0238">DNA-binding</keyword>
<evidence type="ECO:0000256" key="4">
    <source>
        <dbReference type="ARBA" id="ARBA00023163"/>
    </source>
</evidence>
<dbReference type="GO" id="GO:0043565">
    <property type="term" value="F:sequence-specific DNA binding"/>
    <property type="evidence" value="ECO:0007669"/>
    <property type="project" value="TreeGrafter"/>
</dbReference>
<dbReference type="GO" id="GO:0010628">
    <property type="term" value="P:positive regulation of gene expression"/>
    <property type="evidence" value="ECO:0007669"/>
    <property type="project" value="TreeGrafter"/>
</dbReference>
<dbReference type="GO" id="GO:0003700">
    <property type="term" value="F:DNA-binding transcription factor activity"/>
    <property type="evidence" value="ECO:0007669"/>
    <property type="project" value="InterPro"/>
</dbReference>
<dbReference type="InterPro" id="IPR000847">
    <property type="entry name" value="LysR_HTH_N"/>
</dbReference>
<evidence type="ECO:0000313" key="7">
    <source>
        <dbReference type="Proteomes" id="UP000077037"/>
    </source>
</evidence>